<organism evidence="2 3">
    <name type="scientific">Deinococcus metallilatus</name>
    <dbReference type="NCBI Taxonomy" id="1211322"/>
    <lineage>
        <taxon>Bacteria</taxon>
        <taxon>Thermotogati</taxon>
        <taxon>Deinococcota</taxon>
        <taxon>Deinococci</taxon>
        <taxon>Deinococcales</taxon>
        <taxon>Deinococcaceae</taxon>
        <taxon>Deinococcus</taxon>
    </lineage>
</organism>
<dbReference type="NCBIfam" id="TIGR01643">
    <property type="entry name" value="YD_repeat_2x"/>
    <property type="match status" value="2"/>
</dbReference>
<feature type="region of interest" description="Disordered" evidence="1">
    <location>
        <begin position="593"/>
        <end position="613"/>
    </location>
</feature>
<sequence>MADPAGYTTTATYDNDDNTTSVTPQVWQGNEPDYTNLNSGFTSVTSRAAYDPLGRAVKSVDGRGNASQAAYDLLGNTVSETDARGIVTRGYTYTPDGLLEGVYEPDMNSGTSAATFDPANPSGFTKTRHYTYGPRVYPTEERRANMNTAAGATSGSKSSYTYDFAGRPTLQTLPDGMTISQAFDGRGHLLSRTNPEGFKTTFAFDSAGRMTQRREHARTSGTGATTDNAAGLANGLSLALTYDPAGNVISRTENGLVSDFTFNSLGQTQSANRPHTSGVAEQWKFLSYRLDGARTAETTYGYAGDLTSKLNTVNTGTQFPTVTAGNVIAFDLDGRGLITGEKSAGMWNGSANNWAYTSASTYDGLGQRAKRVFTGTGAIYQTMRSATGADLGNPNHNTVWKFDANGNLSEGYDTLPDGSGKQNVFTYTYSPTNRELSHTRDVQVRVQSADSANRLWNMGGSAGVLLAGTQGNASLTYNERDLPDTMSVTDAAPAKGATSGSEFSGFGPSVTKTSALGYFLDGHRYMTTTTGSLVKRVDGLDARGRETNVYDPTSTYGAVNVMSTYGADGMVTREVRRSDATTAYQEIMKPTLGGRRYSTSNSKGGENTTTFSQAGSPLVGVPYVTSGRGAVSYGYDGYGNATTQVRGGVTTTSSYDVNNGLTGLTDGTTSISYKLDGQGHRMFTTGGDFDGYATRYSAEGRVAGLSNGASGLRRFDDYRYDPFGRQVVTSTAGMNELASNGGYQLRRDSINTVGLLGVPNLITRTQELRDDTIGQTSTNSPSAAFKDLSYSAGPSYLSTTFKDLGYSFADGATDTFGYGGIASFSSTGGVGTLSAPVKALSDQLKLNPLDIKPTPSQDLPVNPGEIKPEGTTPGGMAVQGLQALSVQPLQAPKSVLPSSLNTLNPLDVKGTGSSLPSVPGADTVKRPTDGGIKPQSIIVNPADTYTETPSDLSEAWSNATAGQASTTGNYTYDDQYTATTNNDYASNMTASGTDADSYASANDTAVQQASSTEGVSAARQTRNDVYANVQAAYAQRGLTYTPDTDVSASEVNTAVTANTAAVNRGEVPTTVVGNVTSEDRSYEYRVANKTTREDVGKAILGSNGNPYLFTDDEAGKVNLNNLASSGGNQAQSQFMFASLTQNAPAIPAPSPPAGLPIPKGGGGLAGGLFLVELIIEYFADRAADASDVQKNRYRGGKNITFYRGTNYYDALDAVENQSLNIERLMANQIRRPPEGNRLGAYFTTQLSTADYYSSMSANYGGGPAVISTTVRADSFFRFARRNNVVFEAPVPRSPVPGQTETLIPYNSIREFESLRSYYLIQ</sequence>
<proteinExistence type="predicted"/>
<accession>A0ABR6MYA0</accession>
<dbReference type="Gene3D" id="2.180.10.10">
    <property type="entry name" value="RHS repeat-associated core"/>
    <property type="match status" value="2"/>
</dbReference>
<dbReference type="InterPro" id="IPR031325">
    <property type="entry name" value="RHS_repeat"/>
</dbReference>
<dbReference type="PANTHER" id="PTHR32305:SF15">
    <property type="entry name" value="PROTEIN RHSA-RELATED"/>
    <property type="match status" value="1"/>
</dbReference>
<dbReference type="Proteomes" id="UP000536909">
    <property type="component" value="Unassembled WGS sequence"/>
</dbReference>
<dbReference type="PANTHER" id="PTHR32305">
    <property type="match status" value="1"/>
</dbReference>
<dbReference type="InterPro" id="IPR050708">
    <property type="entry name" value="T6SS_VgrG/RHS"/>
</dbReference>
<evidence type="ECO:0000313" key="2">
    <source>
        <dbReference type="EMBL" id="MBB5296912.1"/>
    </source>
</evidence>
<feature type="region of interest" description="Disordered" evidence="1">
    <location>
        <begin position="206"/>
        <end position="226"/>
    </location>
</feature>
<feature type="compositionally biased region" description="Polar residues" evidence="1">
    <location>
        <begin position="597"/>
        <end position="613"/>
    </location>
</feature>
<name>A0ABR6MYA0_9DEIO</name>
<dbReference type="EMBL" id="JACHFV010000015">
    <property type="protein sequence ID" value="MBB5296912.1"/>
    <property type="molecule type" value="Genomic_DNA"/>
</dbReference>
<evidence type="ECO:0000313" key="3">
    <source>
        <dbReference type="Proteomes" id="UP000536909"/>
    </source>
</evidence>
<keyword evidence="3" id="KW-1185">Reference proteome</keyword>
<dbReference type="InterPro" id="IPR006530">
    <property type="entry name" value="YD"/>
</dbReference>
<comment type="caution">
    <text evidence="2">The sequence shown here is derived from an EMBL/GenBank/DDBJ whole genome shotgun (WGS) entry which is preliminary data.</text>
</comment>
<reference evidence="2 3" key="1">
    <citation type="submission" date="2020-08" db="EMBL/GenBank/DDBJ databases">
        <title>Genomic Encyclopedia of Type Strains, Phase IV (KMG-IV): sequencing the most valuable type-strain genomes for metagenomic binning, comparative biology and taxonomic classification.</title>
        <authorList>
            <person name="Goeker M."/>
        </authorList>
    </citation>
    <scope>NUCLEOTIDE SEQUENCE [LARGE SCALE GENOMIC DNA]</scope>
    <source>
        <strain evidence="2 3">DSM 105434</strain>
    </source>
</reference>
<gene>
    <name evidence="2" type="ORF">HNQ10_003772</name>
</gene>
<feature type="region of interest" description="Disordered" evidence="1">
    <location>
        <begin position="1"/>
        <end position="30"/>
    </location>
</feature>
<protein>
    <submittedName>
        <fullName evidence="2">YD repeat-containing protein</fullName>
    </submittedName>
</protein>
<dbReference type="Pfam" id="PF05593">
    <property type="entry name" value="RHS_repeat"/>
    <property type="match status" value="1"/>
</dbReference>
<feature type="region of interest" description="Disordered" evidence="1">
    <location>
        <begin position="907"/>
        <end position="936"/>
    </location>
</feature>
<dbReference type="RefSeq" id="WP_184117666.1">
    <property type="nucleotide sequence ID" value="NZ_BSUI01000011.1"/>
</dbReference>
<evidence type="ECO:0000256" key="1">
    <source>
        <dbReference type="SAM" id="MobiDB-lite"/>
    </source>
</evidence>
<feature type="compositionally biased region" description="Polar residues" evidence="1">
    <location>
        <begin position="21"/>
        <end position="30"/>
    </location>
</feature>